<evidence type="ECO:0000313" key="1">
    <source>
        <dbReference type="EMBL" id="OGZ08588.1"/>
    </source>
</evidence>
<dbReference type="Proteomes" id="UP000177996">
    <property type="component" value="Unassembled WGS sequence"/>
</dbReference>
<proteinExistence type="predicted"/>
<dbReference type="EMBL" id="MHLL01000032">
    <property type="protein sequence ID" value="OGZ08588.1"/>
    <property type="molecule type" value="Genomic_DNA"/>
</dbReference>
<reference evidence="1 2" key="1">
    <citation type="journal article" date="2016" name="Nat. Commun.">
        <title>Thousands of microbial genomes shed light on interconnected biogeochemical processes in an aquifer system.</title>
        <authorList>
            <person name="Anantharaman K."/>
            <person name="Brown C.T."/>
            <person name="Hug L.A."/>
            <person name="Sharon I."/>
            <person name="Castelle C.J."/>
            <person name="Probst A.J."/>
            <person name="Thomas B.C."/>
            <person name="Singh A."/>
            <person name="Wilkins M.J."/>
            <person name="Karaoz U."/>
            <person name="Brodie E.L."/>
            <person name="Williams K.H."/>
            <person name="Hubbard S.S."/>
            <person name="Banfield J.F."/>
        </authorList>
    </citation>
    <scope>NUCLEOTIDE SEQUENCE [LARGE SCALE GENOMIC DNA]</scope>
</reference>
<name>A0A1G2D749_9BACT</name>
<protein>
    <submittedName>
        <fullName evidence="1">Uncharacterized protein</fullName>
    </submittedName>
</protein>
<evidence type="ECO:0000313" key="2">
    <source>
        <dbReference type="Proteomes" id="UP000177996"/>
    </source>
</evidence>
<sequence length="142" mass="16131">MSQLELRALRIIAQRQEGFADARKKEWHQALRSLGETLCKAGALIVPLVKESIDAYNSSLGERRIDTECGLYVNIDLDSMQVSVTFDIFYPQLGECGNEKIPRMTQVEERKVASFLSKDLSQRLAKAGYELKVGEVEYNRDM</sequence>
<accession>A0A1G2D749</accession>
<comment type="caution">
    <text evidence="1">The sequence shown here is derived from an EMBL/GenBank/DDBJ whole genome shotgun (WGS) entry which is preliminary data.</text>
</comment>
<organism evidence="1 2">
    <name type="scientific">Candidatus Lloydbacteria bacterium RIFCSPHIGHO2_02_FULL_50_13</name>
    <dbReference type="NCBI Taxonomy" id="1798661"/>
    <lineage>
        <taxon>Bacteria</taxon>
        <taxon>Candidatus Lloydiibacteriota</taxon>
    </lineage>
</organism>
<gene>
    <name evidence="1" type="ORF">A3D65_05050</name>
</gene>
<dbReference type="AlphaFoldDB" id="A0A1G2D749"/>